<keyword evidence="10" id="KW-0119">Carbohydrate metabolism</keyword>
<comment type="subunit">
    <text evidence="4">Homodimer.</text>
</comment>
<dbReference type="InterPro" id="IPR013785">
    <property type="entry name" value="Aldolase_TIM"/>
</dbReference>
<evidence type="ECO:0000256" key="2">
    <source>
        <dbReference type="ARBA" id="ARBA00001947"/>
    </source>
</evidence>
<evidence type="ECO:0000256" key="4">
    <source>
        <dbReference type="ARBA" id="ARBA00011738"/>
    </source>
</evidence>
<dbReference type="GO" id="GO:1901135">
    <property type="term" value="P:carbohydrate derivative metabolic process"/>
    <property type="evidence" value="ECO:0007669"/>
    <property type="project" value="UniProtKB-ARBA"/>
</dbReference>
<comment type="caution">
    <text evidence="11">The sequence shown here is derived from an EMBL/GenBank/DDBJ whole genome shotgun (WGS) entry which is preliminary data.</text>
</comment>
<name>X1V1E2_9ZZZZ</name>
<dbReference type="EMBL" id="BARW01025535">
    <property type="protein sequence ID" value="GAJ09652.1"/>
    <property type="molecule type" value="Genomic_DNA"/>
</dbReference>
<reference evidence="11" key="1">
    <citation type="journal article" date="2014" name="Front. Microbiol.">
        <title>High frequency of phylogenetically diverse reductive dehalogenase-homologous genes in deep subseafloor sedimentary metagenomes.</title>
        <authorList>
            <person name="Kawai M."/>
            <person name="Futagami T."/>
            <person name="Toyoda A."/>
            <person name="Takaki Y."/>
            <person name="Nishi S."/>
            <person name="Hori S."/>
            <person name="Arai W."/>
            <person name="Tsubouchi T."/>
            <person name="Morono Y."/>
            <person name="Uchiyama I."/>
            <person name="Ito T."/>
            <person name="Fujiyama A."/>
            <person name="Inagaki F."/>
            <person name="Takami H."/>
        </authorList>
    </citation>
    <scope>NUCLEOTIDE SEQUENCE</scope>
    <source>
        <strain evidence="11">Expedition CK06-06</strain>
    </source>
</reference>
<sequence length="204" mass="22226">MSRLTRIVPALLTDTPETFEALVRQTEGFTDYAQFDIMDGEFVPSKSITCDHIAALGMKLKWEAHLMVMCPENHLEAFKQAGAEKVVFHFEATPSPLNVVSQTRQLGMKVGLAVNPESTISDIIALVPAVDSVLFLTVHPGFYGAKFLPEVLDKVVELRSYLPNVEIGVDGGIKEKNVAEVARLGVDVIYVGSAISLQPDPAES</sequence>
<evidence type="ECO:0000256" key="3">
    <source>
        <dbReference type="ARBA" id="ARBA00001954"/>
    </source>
</evidence>
<organism evidence="11">
    <name type="scientific">marine sediment metagenome</name>
    <dbReference type="NCBI Taxonomy" id="412755"/>
    <lineage>
        <taxon>unclassified sequences</taxon>
        <taxon>metagenomes</taxon>
        <taxon>ecological metagenomes</taxon>
    </lineage>
</organism>
<evidence type="ECO:0000256" key="8">
    <source>
        <dbReference type="ARBA" id="ARBA00023211"/>
    </source>
</evidence>
<proteinExistence type="predicted"/>
<dbReference type="GO" id="GO:0006091">
    <property type="term" value="P:generation of precursor metabolites and energy"/>
    <property type="evidence" value="ECO:0007669"/>
    <property type="project" value="UniProtKB-ARBA"/>
</dbReference>
<evidence type="ECO:0000313" key="11">
    <source>
        <dbReference type="EMBL" id="GAJ09652.1"/>
    </source>
</evidence>
<dbReference type="GO" id="GO:0046872">
    <property type="term" value="F:metal ion binding"/>
    <property type="evidence" value="ECO:0007669"/>
    <property type="project" value="UniProtKB-KW"/>
</dbReference>
<comment type="cofactor">
    <cofactor evidence="3">
        <name>Fe(2+)</name>
        <dbReference type="ChEBI" id="CHEBI:29033"/>
    </cofactor>
</comment>
<keyword evidence="6" id="KW-0862">Zinc</keyword>
<dbReference type="SUPFAM" id="SSF51366">
    <property type="entry name" value="Ribulose-phoshate binding barrel"/>
    <property type="match status" value="1"/>
</dbReference>
<dbReference type="AlphaFoldDB" id="X1V1E2"/>
<dbReference type="FunFam" id="3.20.20.70:FF:000191">
    <property type="entry name" value="ribulose-phosphate 3-epimerase isoform X2"/>
    <property type="match status" value="1"/>
</dbReference>
<gene>
    <name evidence="11" type="ORF">S12H4_41836</name>
</gene>
<keyword evidence="5" id="KW-0479">Metal-binding</keyword>
<feature type="non-terminal residue" evidence="11">
    <location>
        <position position="204"/>
    </location>
</feature>
<dbReference type="CDD" id="cd00429">
    <property type="entry name" value="RPE"/>
    <property type="match status" value="1"/>
</dbReference>
<comment type="cofactor">
    <cofactor evidence="2">
        <name>Zn(2+)</name>
        <dbReference type="ChEBI" id="CHEBI:29105"/>
    </cofactor>
</comment>
<dbReference type="InterPro" id="IPR011060">
    <property type="entry name" value="RibuloseP-bd_barrel"/>
</dbReference>
<keyword evidence="7" id="KW-0408">Iron</keyword>
<dbReference type="InterPro" id="IPR000056">
    <property type="entry name" value="Ribul_P_3_epim-like"/>
</dbReference>
<evidence type="ECO:0000256" key="10">
    <source>
        <dbReference type="ARBA" id="ARBA00023277"/>
    </source>
</evidence>
<keyword evidence="9" id="KW-0413">Isomerase</keyword>
<dbReference type="GO" id="GO:0046496">
    <property type="term" value="P:nicotinamide nucleotide metabolic process"/>
    <property type="evidence" value="ECO:0007669"/>
    <property type="project" value="UniProtKB-ARBA"/>
</dbReference>
<keyword evidence="8" id="KW-0464">Manganese</keyword>
<comment type="cofactor">
    <cofactor evidence="1">
        <name>Mn(2+)</name>
        <dbReference type="ChEBI" id="CHEBI:29035"/>
    </cofactor>
</comment>
<evidence type="ECO:0000256" key="9">
    <source>
        <dbReference type="ARBA" id="ARBA00023235"/>
    </source>
</evidence>
<dbReference type="GO" id="GO:0005975">
    <property type="term" value="P:carbohydrate metabolic process"/>
    <property type="evidence" value="ECO:0007669"/>
    <property type="project" value="InterPro"/>
</dbReference>
<evidence type="ECO:0000256" key="6">
    <source>
        <dbReference type="ARBA" id="ARBA00022833"/>
    </source>
</evidence>
<evidence type="ECO:0000256" key="7">
    <source>
        <dbReference type="ARBA" id="ARBA00023004"/>
    </source>
</evidence>
<protein>
    <recommendedName>
        <fullName evidence="12">Ribulose-phosphate 3-epimerase</fullName>
    </recommendedName>
</protein>
<dbReference type="Pfam" id="PF00834">
    <property type="entry name" value="Ribul_P_3_epim"/>
    <property type="match status" value="1"/>
</dbReference>
<evidence type="ECO:0000256" key="5">
    <source>
        <dbReference type="ARBA" id="ARBA00022723"/>
    </source>
</evidence>
<dbReference type="GO" id="GO:0016857">
    <property type="term" value="F:racemase and epimerase activity, acting on carbohydrates and derivatives"/>
    <property type="evidence" value="ECO:0007669"/>
    <property type="project" value="InterPro"/>
</dbReference>
<evidence type="ECO:0000256" key="1">
    <source>
        <dbReference type="ARBA" id="ARBA00001936"/>
    </source>
</evidence>
<dbReference type="GO" id="GO:0006163">
    <property type="term" value="P:purine nucleotide metabolic process"/>
    <property type="evidence" value="ECO:0007669"/>
    <property type="project" value="UniProtKB-ARBA"/>
</dbReference>
<evidence type="ECO:0008006" key="12">
    <source>
        <dbReference type="Google" id="ProtNLM"/>
    </source>
</evidence>
<dbReference type="PANTHER" id="PTHR11749">
    <property type="entry name" value="RIBULOSE-5-PHOSPHATE-3-EPIMERASE"/>
    <property type="match status" value="1"/>
</dbReference>
<accession>X1V1E2</accession>
<dbReference type="Gene3D" id="3.20.20.70">
    <property type="entry name" value="Aldolase class I"/>
    <property type="match status" value="1"/>
</dbReference>